<protein>
    <recommendedName>
        <fullName evidence="3">Nucleotidyltransferase family protein</fullName>
    </recommendedName>
</protein>
<reference evidence="1 2" key="1">
    <citation type="journal article" date="2018" name="Nat. Biotechnol.">
        <title>A standardized bacterial taxonomy based on genome phylogeny substantially revises the tree of life.</title>
        <authorList>
            <person name="Parks D.H."/>
            <person name="Chuvochina M."/>
            <person name="Waite D.W."/>
            <person name="Rinke C."/>
            <person name="Skarshewski A."/>
            <person name="Chaumeil P.A."/>
            <person name="Hugenholtz P."/>
        </authorList>
    </citation>
    <scope>NUCLEOTIDE SEQUENCE [LARGE SCALE GENOMIC DNA]</scope>
    <source>
        <strain evidence="1">UBA9158</strain>
    </source>
</reference>
<comment type="caution">
    <text evidence="1">The sequence shown here is derived from an EMBL/GenBank/DDBJ whole genome shotgun (WGS) entry which is preliminary data.</text>
</comment>
<dbReference type="EMBL" id="DMND01000244">
    <property type="protein sequence ID" value="HAN29634.1"/>
    <property type="molecule type" value="Genomic_DNA"/>
</dbReference>
<dbReference type="AlphaFoldDB" id="A0A3C1KTK2"/>
<dbReference type="Pfam" id="PF14907">
    <property type="entry name" value="NTP_transf_5"/>
    <property type="match status" value="1"/>
</dbReference>
<sequence>MNTLIAVLRNPDCARELSSSQWEALLGEGRRTRMLARLHHLLAYKVPDLDLPVAVRDMLSGHARYVAHMHVLVRSELRSLGKLAAQVEYPVILLKGAAYLMAELPFAAGRGLSDIDVLVPRHALPDFEQRLRDVGWEFDPKLTAYDNQYYRQWSHELPPMRHSDCSLELDVHHNLIQVTSRSALDVAPVIERSERVAGPPFY</sequence>
<dbReference type="Proteomes" id="UP000259273">
    <property type="component" value="Unassembled WGS sequence"/>
</dbReference>
<dbReference type="STRING" id="1121937.GCA_000423125_02310"/>
<accession>A0A3C1KTK2</accession>
<evidence type="ECO:0000313" key="1">
    <source>
        <dbReference type="EMBL" id="HAN29634.1"/>
    </source>
</evidence>
<dbReference type="InterPro" id="IPR039498">
    <property type="entry name" value="NTP_transf_5"/>
</dbReference>
<feature type="non-terminal residue" evidence="1">
    <location>
        <position position="202"/>
    </location>
</feature>
<proteinExistence type="predicted"/>
<name>A0A3C1KTK2_9GAMM</name>
<evidence type="ECO:0000313" key="2">
    <source>
        <dbReference type="Proteomes" id="UP000259273"/>
    </source>
</evidence>
<organism evidence="1 2">
    <name type="scientific">Haliea salexigens</name>
    <dbReference type="NCBI Taxonomy" id="287487"/>
    <lineage>
        <taxon>Bacteria</taxon>
        <taxon>Pseudomonadati</taxon>
        <taxon>Pseudomonadota</taxon>
        <taxon>Gammaproteobacteria</taxon>
        <taxon>Cellvibrionales</taxon>
        <taxon>Halieaceae</taxon>
        <taxon>Haliea</taxon>
    </lineage>
</organism>
<evidence type="ECO:0008006" key="3">
    <source>
        <dbReference type="Google" id="ProtNLM"/>
    </source>
</evidence>
<gene>
    <name evidence="1" type="ORF">DCP75_18290</name>
</gene>